<dbReference type="InterPro" id="IPR009262">
    <property type="entry name" value="SLC35_F1/F2/F6"/>
</dbReference>
<feature type="transmembrane region" description="Helical" evidence="9">
    <location>
        <begin position="336"/>
        <end position="356"/>
    </location>
</feature>
<dbReference type="Pfam" id="PF06027">
    <property type="entry name" value="SLC35F"/>
    <property type="match status" value="1"/>
</dbReference>
<feature type="transmembrane region" description="Helical" evidence="9">
    <location>
        <begin position="241"/>
        <end position="261"/>
    </location>
</feature>
<dbReference type="InterPro" id="IPR052221">
    <property type="entry name" value="SLC35F_Transporter"/>
</dbReference>
<feature type="region of interest" description="Disordered" evidence="8">
    <location>
        <begin position="1"/>
        <end position="38"/>
    </location>
</feature>
<feature type="transmembrane region" description="Helical" evidence="9">
    <location>
        <begin position="362"/>
        <end position="381"/>
    </location>
</feature>
<evidence type="ECO:0000256" key="2">
    <source>
        <dbReference type="ARBA" id="ARBA00007863"/>
    </source>
</evidence>
<comment type="similarity">
    <text evidence="2">Belongs to the SLC35F solute transporter family.</text>
</comment>
<comment type="subcellular location">
    <subcellularLocation>
        <location evidence="1">Membrane</location>
        <topology evidence="1">Multi-pass membrane protein</topology>
    </subcellularLocation>
</comment>
<feature type="transmembrane region" description="Helical" evidence="9">
    <location>
        <begin position="119"/>
        <end position="138"/>
    </location>
</feature>
<evidence type="ECO:0000256" key="9">
    <source>
        <dbReference type="SAM" id="Phobius"/>
    </source>
</evidence>
<proteinExistence type="inferred from homology"/>
<feature type="compositionally biased region" description="Basic and acidic residues" evidence="8">
    <location>
        <begin position="1"/>
        <end position="20"/>
    </location>
</feature>
<reference evidence="10" key="1">
    <citation type="submission" date="2019-08" db="EMBL/GenBank/DDBJ databases">
        <title>The improved chromosome-level genome for the pearl oyster Pinctada fucata martensii using PacBio sequencing and Hi-C.</title>
        <authorList>
            <person name="Zheng Z."/>
        </authorList>
    </citation>
    <scope>NUCLEOTIDE SEQUENCE</scope>
    <source>
        <strain evidence="10">ZZ-2019</strain>
        <tissue evidence="10">Adductor muscle</tissue>
    </source>
</reference>
<accession>A0AA88Y3M0</accession>
<evidence type="ECO:0000256" key="8">
    <source>
        <dbReference type="SAM" id="MobiDB-lite"/>
    </source>
</evidence>
<evidence type="ECO:0000256" key="6">
    <source>
        <dbReference type="ARBA" id="ARBA00023136"/>
    </source>
</evidence>
<keyword evidence="5 9" id="KW-1133">Transmembrane helix</keyword>
<evidence type="ECO:0000313" key="11">
    <source>
        <dbReference type="Proteomes" id="UP001186944"/>
    </source>
</evidence>
<evidence type="ECO:0000256" key="7">
    <source>
        <dbReference type="ARBA" id="ARBA00037727"/>
    </source>
</evidence>
<protein>
    <recommendedName>
        <fullName evidence="12">Solute carrier family 35 member F2</fullName>
    </recommendedName>
</protein>
<dbReference type="InterPro" id="IPR037185">
    <property type="entry name" value="EmrE-like"/>
</dbReference>
<keyword evidence="4 9" id="KW-0812">Transmembrane</keyword>
<keyword evidence="6 9" id="KW-0472">Membrane</keyword>
<organism evidence="10 11">
    <name type="scientific">Pinctada imbricata</name>
    <name type="common">Atlantic pearl-oyster</name>
    <name type="synonym">Pinctada martensii</name>
    <dbReference type="NCBI Taxonomy" id="66713"/>
    <lineage>
        <taxon>Eukaryota</taxon>
        <taxon>Metazoa</taxon>
        <taxon>Spiralia</taxon>
        <taxon>Lophotrochozoa</taxon>
        <taxon>Mollusca</taxon>
        <taxon>Bivalvia</taxon>
        <taxon>Autobranchia</taxon>
        <taxon>Pteriomorphia</taxon>
        <taxon>Pterioida</taxon>
        <taxon>Pterioidea</taxon>
        <taxon>Pteriidae</taxon>
        <taxon>Pinctada</taxon>
    </lineage>
</organism>
<dbReference type="SUPFAM" id="SSF103481">
    <property type="entry name" value="Multidrug resistance efflux transporter EmrE"/>
    <property type="match status" value="2"/>
</dbReference>
<evidence type="ECO:0000256" key="5">
    <source>
        <dbReference type="ARBA" id="ARBA00022989"/>
    </source>
</evidence>
<comment type="function">
    <text evidence="7">Putative solute transporter.</text>
</comment>
<evidence type="ECO:0000256" key="3">
    <source>
        <dbReference type="ARBA" id="ARBA00022448"/>
    </source>
</evidence>
<dbReference type="Proteomes" id="UP001186944">
    <property type="component" value="Unassembled WGS sequence"/>
</dbReference>
<comment type="caution">
    <text evidence="10">The sequence shown here is derived from an EMBL/GenBank/DDBJ whole genome shotgun (WGS) entry which is preliminary data.</text>
</comment>
<keyword evidence="11" id="KW-1185">Reference proteome</keyword>
<dbReference type="GO" id="GO:0022857">
    <property type="term" value="F:transmembrane transporter activity"/>
    <property type="evidence" value="ECO:0007669"/>
    <property type="project" value="InterPro"/>
</dbReference>
<dbReference type="AlphaFoldDB" id="A0AA88Y3M0"/>
<keyword evidence="3" id="KW-0813">Transport</keyword>
<evidence type="ECO:0000313" key="10">
    <source>
        <dbReference type="EMBL" id="KAK3097805.1"/>
    </source>
</evidence>
<feature type="transmembrane region" description="Helical" evidence="9">
    <location>
        <begin position="204"/>
        <end position="221"/>
    </location>
</feature>
<sequence>MDRVKGGGRRGGREGIERGGRGMGAGGGMKDKIYDPMSRTINQDNSNGSFLKEKSESKFPLSTKRVAEVPEVCKHLFQSRYFWKCVLLGQFVSLLLCGTAVFSGLLSNNGIHIPTAQSFLNYVLLCLTFTLVLACRQGDRNLKTCLVQHWWKYLLIALADVEANYLVVKAYSYTTVTSVQLLDCFSIPVVLVLSVFILKVHYRLVHYVGVVVCVIGLGGLVATDLLSGNNKEDGDKAPDKILGDVLCIAGALLYGISNTAEEYIVKNYDRTEYLGMLGLFGSLINGIQFVILERHEISDVDFSSPKTVLYLLGFVLCLYLLYSCMAVVIRQTSATTVNISILSADFYTLLFGLFLFHYQFHLLYFVSFGVILLGIALYSSVVPGHRGQGSSEEAETLIKVEDEEDCGITEDG</sequence>
<gene>
    <name evidence="10" type="ORF">FSP39_013368</name>
</gene>
<evidence type="ECO:0008006" key="12">
    <source>
        <dbReference type="Google" id="ProtNLM"/>
    </source>
</evidence>
<dbReference type="EMBL" id="VSWD01000007">
    <property type="protein sequence ID" value="KAK3097805.1"/>
    <property type="molecule type" value="Genomic_DNA"/>
</dbReference>
<evidence type="ECO:0000256" key="1">
    <source>
        <dbReference type="ARBA" id="ARBA00004141"/>
    </source>
</evidence>
<name>A0AA88Y3M0_PINIB</name>
<feature type="transmembrane region" description="Helical" evidence="9">
    <location>
        <begin position="273"/>
        <end position="292"/>
    </location>
</feature>
<dbReference type="PANTHER" id="PTHR14233">
    <property type="entry name" value="DUF914-RELATED"/>
    <property type="match status" value="1"/>
</dbReference>
<evidence type="ECO:0000256" key="4">
    <source>
        <dbReference type="ARBA" id="ARBA00022692"/>
    </source>
</evidence>
<feature type="transmembrane region" description="Helical" evidence="9">
    <location>
        <begin position="85"/>
        <end position="107"/>
    </location>
</feature>
<dbReference type="PANTHER" id="PTHR14233:SF4">
    <property type="entry name" value="SOLUTE CARRIER FAMILY 35 MEMBER F2"/>
    <property type="match status" value="1"/>
</dbReference>
<dbReference type="GO" id="GO:0016020">
    <property type="term" value="C:membrane"/>
    <property type="evidence" value="ECO:0007669"/>
    <property type="project" value="UniProtKB-SubCell"/>
</dbReference>
<feature type="transmembrane region" description="Helical" evidence="9">
    <location>
        <begin position="307"/>
        <end position="329"/>
    </location>
</feature>